<proteinExistence type="predicted"/>
<gene>
    <name evidence="2" type="ORF">AVDCRST_MAG54-2780</name>
</gene>
<feature type="compositionally biased region" description="Low complexity" evidence="1">
    <location>
        <begin position="71"/>
        <end position="86"/>
    </location>
</feature>
<feature type="non-terminal residue" evidence="2">
    <location>
        <position position="1"/>
    </location>
</feature>
<feature type="compositionally biased region" description="Basic residues" evidence="1">
    <location>
        <begin position="87"/>
        <end position="101"/>
    </location>
</feature>
<reference evidence="2" key="1">
    <citation type="submission" date="2020-02" db="EMBL/GenBank/DDBJ databases">
        <authorList>
            <person name="Meier V. D."/>
        </authorList>
    </citation>
    <scope>NUCLEOTIDE SEQUENCE</scope>
    <source>
        <strain evidence="2">AVDCRST_MAG54</strain>
    </source>
</reference>
<feature type="compositionally biased region" description="Basic and acidic residues" evidence="1">
    <location>
        <begin position="289"/>
        <end position="300"/>
    </location>
</feature>
<accession>A0A6J4J251</accession>
<keyword evidence="2" id="KW-0808">Transferase</keyword>
<feature type="compositionally biased region" description="Basic and acidic residues" evidence="1">
    <location>
        <begin position="309"/>
        <end position="320"/>
    </location>
</feature>
<feature type="compositionally biased region" description="Basic and acidic residues" evidence="1">
    <location>
        <begin position="228"/>
        <end position="241"/>
    </location>
</feature>
<dbReference type="AlphaFoldDB" id="A0A6J4J251"/>
<name>A0A6J4J251_9PSEU</name>
<feature type="compositionally biased region" description="Basic and acidic residues" evidence="1">
    <location>
        <begin position="164"/>
        <end position="178"/>
    </location>
</feature>
<organism evidence="2">
    <name type="scientific">uncultured Actinomycetospora sp</name>
    <dbReference type="NCBI Taxonomy" id="1135996"/>
    <lineage>
        <taxon>Bacteria</taxon>
        <taxon>Bacillati</taxon>
        <taxon>Actinomycetota</taxon>
        <taxon>Actinomycetes</taxon>
        <taxon>Pseudonocardiales</taxon>
        <taxon>Pseudonocardiaceae</taxon>
        <taxon>Actinomycetospora</taxon>
        <taxon>environmental samples</taxon>
    </lineage>
</organism>
<feature type="compositionally biased region" description="Gly residues" evidence="1">
    <location>
        <begin position="20"/>
        <end position="31"/>
    </location>
</feature>
<dbReference type="EC" id="2.6.1.2" evidence="2"/>
<dbReference type="GO" id="GO:0004021">
    <property type="term" value="F:L-alanine:2-oxoglutarate aminotransferase activity"/>
    <property type="evidence" value="ECO:0007669"/>
    <property type="project" value="UniProtKB-EC"/>
</dbReference>
<feature type="compositionally biased region" description="Basic residues" evidence="1">
    <location>
        <begin position="110"/>
        <end position="119"/>
    </location>
</feature>
<sequence>GVPAVEQAARRLLRDPRPGGRAGEPARGGGAQRPAPQHGQPRAVRLRGARGDRPGHDPDAPPGARLHRLPRGAAGAPRGGPALPGARARRGRRRGVPRQRRLRADLHGRPGARRGRRRGARADAGLSPVDRGRDARRRPRRALPLRRAGRLVPRPRRRRRQDHRPHQGARDHQPEQPDGRGVLEGGPRGPARPRPPARADGHGGRDLRPGALRRRRAPRHRLAGRGPRRADVLRAVEDPPRRGVPLRLAGGHRPAPARPRLPRGPGDAGLDAPVREHARAVRHPGRARRAADDPRADRARRAPARAARHRVEGPQRDPRGLVRAAARRALRLPAPRPRRLPDPRRRAVRARPAARGEDPGRAGHGLQLAHARPLPHPHAPPRRDAG</sequence>
<evidence type="ECO:0000313" key="2">
    <source>
        <dbReference type="EMBL" id="CAA9267037.1"/>
    </source>
</evidence>
<keyword evidence="2" id="KW-0032">Aminotransferase</keyword>
<feature type="compositionally biased region" description="Basic and acidic residues" evidence="1">
    <location>
        <begin position="8"/>
        <end position="18"/>
    </location>
</feature>
<evidence type="ECO:0000256" key="1">
    <source>
        <dbReference type="SAM" id="MobiDB-lite"/>
    </source>
</evidence>
<feature type="compositionally biased region" description="Basic residues" evidence="1">
    <location>
        <begin position="211"/>
        <end position="227"/>
    </location>
</feature>
<feature type="compositionally biased region" description="Basic and acidic residues" evidence="1">
    <location>
        <begin position="197"/>
        <end position="208"/>
    </location>
</feature>
<feature type="compositionally biased region" description="Basic residues" evidence="1">
    <location>
        <begin position="134"/>
        <end position="163"/>
    </location>
</feature>
<feature type="region of interest" description="Disordered" evidence="1">
    <location>
        <begin position="1"/>
        <end position="386"/>
    </location>
</feature>
<feature type="compositionally biased region" description="Basic and acidic residues" evidence="1">
    <location>
        <begin position="49"/>
        <end position="59"/>
    </location>
</feature>
<dbReference type="EMBL" id="CADCTH010000354">
    <property type="protein sequence ID" value="CAA9267037.1"/>
    <property type="molecule type" value="Genomic_DNA"/>
</dbReference>
<feature type="non-terminal residue" evidence="2">
    <location>
        <position position="386"/>
    </location>
</feature>
<protein>
    <submittedName>
        <fullName evidence="2">Alanine transaminase</fullName>
        <ecNumber evidence="2">2.6.1.2</ecNumber>
    </submittedName>
</protein>